<feature type="coiled-coil region" evidence="1">
    <location>
        <begin position="116"/>
        <end position="146"/>
    </location>
</feature>
<dbReference type="EMBL" id="JAPQKO010000006">
    <property type="protein sequence ID" value="KAJ5155643.1"/>
    <property type="molecule type" value="Genomic_DNA"/>
</dbReference>
<gene>
    <name evidence="3" type="ORF">N7492_008446</name>
</gene>
<evidence type="ECO:0000256" key="1">
    <source>
        <dbReference type="SAM" id="Coils"/>
    </source>
</evidence>
<organism evidence="3 4">
    <name type="scientific">Penicillium capsulatum</name>
    <dbReference type="NCBI Taxonomy" id="69766"/>
    <lineage>
        <taxon>Eukaryota</taxon>
        <taxon>Fungi</taxon>
        <taxon>Dikarya</taxon>
        <taxon>Ascomycota</taxon>
        <taxon>Pezizomycotina</taxon>
        <taxon>Eurotiomycetes</taxon>
        <taxon>Eurotiomycetidae</taxon>
        <taxon>Eurotiales</taxon>
        <taxon>Aspergillaceae</taxon>
        <taxon>Penicillium</taxon>
    </lineage>
</organism>
<protein>
    <submittedName>
        <fullName evidence="3">Uncharacterized protein</fullName>
    </submittedName>
</protein>
<reference evidence="3" key="2">
    <citation type="journal article" date="2023" name="IMA Fungus">
        <title>Comparative genomic study of the Penicillium genus elucidates a diverse pangenome and 15 lateral gene transfer events.</title>
        <authorList>
            <person name="Petersen C."/>
            <person name="Sorensen T."/>
            <person name="Nielsen M.R."/>
            <person name="Sondergaard T.E."/>
            <person name="Sorensen J.L."/>
            <person name="Fitzpatrick D.A."/>
            <person name="Frisvad J.C."/>
            <person name="Nielsen K.L."/>
        </authorList>
    </citation>
    <scope>NUCLEOTIDE SEQUENCE</scope>
    <source>
        <strain evidence="3">IBT 21917</strain>
    </source>
</reference>
<keyword evidence="4" id="KW-1185">Reference proteome</keyword>
<accession>A0A9W9HS58</accession>
<proteinExistence type="predicted"/>
<sequence length="401" mass="45157">MESHSASTGMTFPYTQETNSSHEGSKSWATHQSSGESIPDVQKRLQLLLRSPSAPLTQFGEVATWGEIASDFSFWKTRRDGALLWYHVNTGAVACLNQYEHAIMSSGFPQVLASDYARISRELACLESLRSELKDLHIQLAHVTGKEEKLHKNGSVGSKHLQNTLNIYQGYLRKVENLQLLRRSDLPPYSHPGRDSRTYMQKRRDYIMSGLLEWFDTQICAGHDKHIIINNYRRTFKNIKSAASIPERKYEPKKLPAPTQPHHAAMSCEMPVDLTVTSGNHSTVRTHLDAAFAVTYSKPENDVTTQEAQQFKTGRPDSSIVSKHHTWQLPSPKKSSTNFETNDNRDHPSPFYERVDISVGDKRPLVKGLECLTASGWGEVTPVKENAVVTSSLPFDPVRNL</sequence>
<comment type="caution">
    <text evidence="3">The sequence shown here is derived from an EMBL/GenBank/DDBJ whole genome shotgun (WGS) entry which is preliminary data.</text>
</comment>
<name>A0A9W9HS58_9EURO</name>
<evidence type="ECO:0000313" key="3">
    <source>
        <dbReference type="EMBL" id="KAJ5155643.1"/>
    </source>
</evidence>
<feature type="compositionally biased region" description="Basic and acidic residues" evidence="2">
    <location>
        <begin position="342"/>
        <end position="352"/>
    </location>
</feature>
<evidence type="ECO:0000256" key="2">
    <source>
        <dbReference type="SAM" id="MobiDB-lite"/>
    </source>
</evidence>
<dbReference type="Proteomes" id="UP001146351">
    <property type="component" value="Unassembled WGS sequence"/>
</dbReference>
<feature type="region of interest" description="Disordered" evidence="2">
    <location>
        <begin position="311"/>
        <end position="352"/>
    </location>
</feature>
<reference evidence="3" key="1">
    <citation type="submission" date="2022-11" db="EMBL/GenBank/DDBJ databases">
        <authorList>
            <person name="Petersen C."/>
        </authorList>
    </citation>
    <scope>NUCLEOTIDE SEQUENCE</scope>
    <source>
        <strain evidence="3">IBT 21917</strain>
    </source>
</reference>
<dbReference type="AlphaFoldDB" id="A0A9W9HS58"/>
<feature type="region of interest" description="Disordered" evidence="2">
    <location>
        <begin position="1"/>
        <end position="35"/>
    </location>
</feature>
<keyword evidence="1" id="KW-0175">Coiled coil</keyword>
<evidence type="ECO:0000313" key="4">
    <source>
        <dbReference type="Proteomes" id="UP001146351"/>
    </source>
</evidence>